<feature type="region of interest" description="Disordered" evidence="1">
    <location>
        <begin position="52"/>
        <end position="76"/>
    </location>
</feature>
<dbReference type="EMBL" id="CP010536">
    <property type="protein sequence ID" value="AJG21417.1"/>
    <property type="molecule type" value="Genomic_DNA"/>
</dbReference>
<dbReference type="KEGG" id="cbw:RR42_m4068"/>
<gene>
    <name evidence="3" type="ORF">RR42_m4068</name>
</gene>
<evidence type="ECO:0000256" key="2">
    <source>
        <dbReference type="SAM" id="SignalP"/>
    </source>
</evidence>
<dbReference type="RefSeq" id="WP_063778422.1">
    <property type="nucleotide sequence ID" value="NZ_CP010536.1"/>
</dbReference>
<organism evidence="3 4">
    <name type="scientific">Cupriavidus basilensis</name>
    <dbReference type="NCBI Taxonomy" id="68895"/>
    <lineage>
        <taxon>Bacteria</taxon>
        <taxon>Pseudomonadati</taxon>
        <taxon>Pseudomonadota</taxon>
        <taxon>Betaproteobacteria</taxon>
        <taxon>Burkholderiales</taxon>
        <taxon>Burkholderiaceae</taxon>
        <taxon>Cupriavidus</taxon>
    </lineage>
</organism>
<feature type="signal peptide" evidence="2">
    <location>
        <begin position="1"/>
        <end position="19"/>
    </location>
</feature>
<sequence length="135" mass="14295">MHRLTLFAVSLALAMPALATEPGADVRPALPAAAPAADKVYPPLPTLAMLPPASGSDELSAPRVGHTARARMKALPAQERKSLAPVVRLIVSDTSRAYLDTIGHQLDLALQQSSPPGLAEDHRQRLASEGINRVR</sequence>
<reference evidence="3 4" key="1">
    <citation type="journal article" date="2015" name="Genome Announc.">
        <title>Complete Genome Sequence of Cupriavidus basilensis 4G11, Isolated from the Oak Ridge Field Research Center Site.</title>
        <authorList>
            <person name="Ray J."/>
            <person name="Waters R.J."/>
            <person name="Skerker J.M."/>
            <person name="Kuehl J.V."/>
            <person name="Price M.N."/>
            <person name="Huang J."/>
            <person name="Chakraborty R."/>
            <person name="Arkin A.P."/>
            <person name="Deutschbauer A."/>
        </authorList>
    </citation>
    <scope>NUCLEOTIDE SEQUENCE [LARGE SCALE GENOMIC DNA]</scope>
    <source>
        <strain evidence="3">4G11</strain>
    </source>
</reference>
<proteinExistence type="predicted"/>
<feature type="region of interest" description="Disordered" evidence="1">
    <location>
        <begin position="113"/>
        <end position="135"/>
    </location>
</feature>
<evidence type="ECO:0000313" key="3">
    <source>
        <dbReference type="EMBL" id="AJG21417.1"/>
    </source>
</evidence>
<protein>
    <submittedName>
        <fullName evidence="3">Putative signal peptide protein</fullName>
    </submittedName>
</protein>
<dbReference type="AlphaFoldDB" id="A0A0C4Y7L0"/>
<evidence type="ECO:0000313" key="4">
    <source>
        <dbReference type="Proteomes" id="UP000031843"/>
    </source>
</evidence>
<accession>A0A0C4Y7L0</accession>
<dbReference type="STRING" id="68895.RR42_m4068"/>
<name>A0A0C4Y7L0_9BURK</name>
<feature type="chain" id="PRO_5002173998" evidence="2">
    <location>
        <begin position="20"/>
        <end position="135"/>
    </location>
</feature>
<keyword evidence="2" id="KW-0732">Signal</keyword>
<dbReference type="Proteomes" id="UP000031843">
    <property type="component" value="Chromosome main"/>
</dbReference>
<keyword evidence="4" id="KW-1185">Reference proteome</keyword>
<evidence type="ECO:0000256" key="1">
    <source>
        <dbReference type="SAM" id="MobiDB-lite"/>
    </source>
</evidence>